<evidence type="ECO:0008006" key="4">
    <source>
        <dbReference type="Google" id="ProtNLM"/>
    </source>
</evidence>
<evidence type="ECO:0000256" key="1">
    <source>
        <dbReference type="SAM" id="Coils"/>
    </source>
</evidence>
<accession>L8JLG8</accession>
<sequence length="157" mass="18476">MKYIQLSILHIMTATILFSCGQKSESDNDDLKIENKEMPAEARAEKALYDEVMAVHDEVMPKMDDMMRLKGRLQTKLDLAREQENQNQEELKTLENAIKQLEEADEAMMQWMRDFEPQENMNDHEKVMGYYKAQKNEIEKVKEQMLNAMKNAQDNLN</sequence>
<dbReference type="EMBL" id="AMZN01000084">
    <property type="protein sequence ID" value="ELR69098.1"/>
    <property type="molecule type" value="Genomic_DNA"/>
</dbReference>
<dbReference type="STRING" id="1237149.C900_05487"/>
<organism evidence="2 3">
    <name type="scientific">Fulvivirga imtechensis AK7</name>
    <dbReference type="NCBI Taxonomy" id="1237149"/>
    <lineage>
        <taxon>Bacteria</taxon>
        <taxon>Pseudomonadati</taxon>
        <taxon>Bacteroidota</taxon>
        <taxon>Cytophagia</taxon>
        <taxon>Cytophagales</taxon>
        <taxon>Fulvivirgaceae</taxon>
        <taxon>Fulvivirga</taxon>
    </lineage>
</organism>
<gene>
    <name evidence="2" type="ORF">C900_05487</name>
</gene>
<proteinExistence type="predicted"/>
<keyword evidence="3" id="KW-1185">Reference proteome</keyword>
<name>L8JLG8_9BACT</name>
<dbReference type="OrthoDB" id="1436925at2"/>
<dbReference type="RefSeq" id="WP_009582581.1">
    <property type="nucleotide sequence ID" value="NZ_AMZN01000084.1"/>
</dbReference>
<comment type="caution">
    <text evidence="2">The sequence shown here is derived from an EMBL/GenBank/DDBJ whole genome shotgun (WGS) entry which is preliminary data.</text>
</comment>
<dbReference type="Proteomes" id="UP000011135">
    <property type="component" value="Unassembled WGS sequence"/>
</dbReference>
<evidence type="ECO:0000313" key="3">
    <source>
        <dbReference type="Proteomes" id="UP000011135"/>
    </source>
</evidence>
<dbReference type="AlphaFoldDB" id="L8JLG8"/>
<reference evidence="2 3" key="1">
    <citation type="submission" date="2012-12" db="EMBL/GenBank/DDBJ databases">
        <title>Genome assembly of Fulvivirga imtechensis AK7.</title>
        <authorList>
            <person name="Nupur N."/>
            <person name="Khatri I."/>
            <person name="Kumar R."/>
            <person name="Subramanian S."/>
            <person name="Pinnaka A."/>
        </authorList>
    </citation>
    <scope>NUCLEOTIDE SEQUENCE [LARGE SCALE GENOMIC DNA]</scope>
    <source>
        <strain evidence="2 3">AK7</strain>
    </source>
</reference>
<feature type="coiled-coil region" evidence="1">
    <location>
        <begin position="77"/>
        <end position="155"/>
    </location>
</feature>
<protein>
    <recommendedName>
        <fullName evidence="4">Viral A-type inclusion protein</fullName>
    </recommendedName>
</protein>
<dbReference type="eggNOG" id="ENOG5033A0B">
    <property type="taxonomic scope" value="Bacteria"/>
</dbReference>
<dbReference type="PATRIC" id="fig|1237149.3.peg.4868"/>
<evidence type="ECO:0000313" key="2">
    <source>
        <dbReference type="EMBL" id="ELR69098.1"/>
    </source>
</evidence>
<dbReference type="PROSITE" id="PS51257">
    <property type="entry name" value="PROKAR_LIPOPROTEIN"/>
    <property type="match status" value="1"/>
</dbReference>
<keyword evidence="1" id="KW-0175">Coiled coil</keyword>